<reference evidence="1 2" key="1">
    <citation type="submission" date="2019-02" db="EMBL/GenBank/DDBJ databases">
        <title>Genomic Encyclopedia of Type Strains, Phase IV (KMG-IV): sequencing the most valuable type-strain genomes for metagenomic binning, comparative biology and taxonomic classification.</title>
        <authorList>
            <person name="Goeker M."/>
        </authorList>
    </citation>
    <scope>NUCLEOTIDE SEQUENCE [LARGE SCALE GENOMIC DNA]</scope>
    <source>
        <strain evidence="1 2">DSM 18116</strain>
    </source>
</reference>
<evidence type="ECO:0000313" key="1">
    <source>
        <dbReference type="EMBL" id="RZS65206.1"/>
    </source>
</evidence>
<sequence>MNLQNRLDLLERLGQYISADGEPWQTAVERASRENAWFTPEFIQLAANRIATHFLAKDKLSAWATQYKIPAENPHPKNVGIIMAGNIPLVGFHDFLCVFISGHRQTIKLSSRDETLLKHLVEQLYEWDAQTKELIRFETMLKGCDAYIATGSNNSARYFDYYFKKYPHIIRRNRTSVAILDGNESEADLGKLADDVHEYFGMGCRNITKIYVPKDYDFLPLLNVFRKYNQFAEHNKYKNNYDYQLAVLIINKQYYMTNDSIILHENPSVFSPVSQLNYEFYTDLAAVETSLSANNDIQAIAGINHLPFGQAQQPSLTDYADGADTLQFLLEL</sequence>
<organism evidence="1 2">
    <name type="scientific">Pseudobacter ginsenosidimutans</name>
    <dbReference type="NCBI Taxonomy" id="661488"/>
    <lineage>
        <taxon>Bacteria</taxon>
        <taxon>Pseudomonadati</taxon>
        <taxon>Bacteroidota</taxon>
        <taxon>Chitinophagia</taxon>
        <taxon>Chitinophagales</taxon>
        <taxon>Chitinophagaceae</taxon>
        <taxon>Pseudobacter</taxon>
    </lineage>
</organism>
<protein>
    <recommendedName>
        <fullName evidence="3">Acyl-CoA reductase LuxC</fullName>
    </recommendedName>
</protein>
<dbReference type="RefSeq" id="WP_130544432.1">
    <property type="nucleotide sequence ID" value="NZ_CP042431.1"/>
</dbReference>
<comment type="caution">
    <text evidence="1">The sequence shown here is derived from an EMBL/GenBank/DDBJ whole genome shotgun (WGS) entry which is preliminary data.</text>
</comment>
<gene>
    <name evidence="1" type="ORF">EV199_5963</name>
</gene>
<name>A0A4Q7MB34_9BACT</name>
<dbReference type="OrthoDB" id="1522941at2"/>
<keyword evidence="2" id="KW-1185">Reference proteome</keyword>
<evidence type="ECO:0008006" key="3">
    <source>
        <dbReference type="Google" id="ProtNLM"/>
    </source>
</evidence>
<dbReference type="Proteomes" id="UP000293874">
    <property type="component" value="Unassembled WGS sequence"/>
</dbReference>
<accession>A0A4Q7MB34</accession>
<proteinExistence type="predicted"/>
<dbReference type="EMBL" id="SGXA01000006">
    <property type="protein sequence ID" value="RZS65206.1"/>
    <property type="molecule type" value="Genomic_DNA"/>
</dbReference>
<evidence type="ECO:0000313" key="2">
    <source>
        <dbReference type="Proteomes" id="UP000293874"/>
    </source>
</evidence>
<dbReference type="AlphaFoldDB" id="A0A4Q7MB34"/>